<evidence type="ECO:0000313" key="2">
    <source>
        <dbReference type="EMBL" id="CCW35338.1"/>
    </source>
</evidence>
<dbReference type="AlphaFoldDB" id="S0EUK0"/>
<protein>
    <submittedName>
        <fullName evidence="2">Uncharacterized protein</fullName>
    </submittedName>
</protein>
<gene>
    <name evidence="2" type="ORF">CCALI_01522</name>
</gene>
<keyword evidence="3" id="KW-1185">Reference proteome</keyword>
<evidence type="ECO:0000256" key="1">
    <source>
        <dbReference type="SAM" id="Phobius"/>
    </source>
</evidence>
<name>S0EUK0_CHTCT</name>
<dbReference type="HOGENOM" id="CLU_2631792_0_0_0"/>
<organism evidence="2 3">
    <name type="scientific">Chthonomonas calidirosea (strain DSM 23976 / ICMP 18418 / T49)</name>
    <dbReference type="NCBI Taxonomy" id="1303518"/>
    <lineage>
        <taxon>Bacteria</taxon>
        <taxon>Bacillati</taxon>
        <taxon>Armatimonadota</taxon>
        <taxon>Chthonomonadia</taxon>
        <taxon>Chthonomonadales</taxon>
        <taxon>Chthonomonadaceae</taxon>
        <taxon>Chthonomonas</taxon>
    </lineage>
</organism>
<feature type="transmembrane region" description="Helical" evidence="1">
    <location>
        <begin position="51"/>
        <end position="75"/>
    </location>
</feature>
<keyword evidence="1" id="KW-0812">Transmembrane</keyword>
<dbReference type="EMBL" id="HF951689">
    <property type="protein sequence ID" value="CCW35338.1"/>
    <property type="molecule type" value="Genomic_DNA"/>
</dbReference>
<dbReference type="STRING" id="454171.CP488_02576"/>
<proteinExistence type="predicted"/>
<dbReference type="KEGG" id="ccz:CCALI_01522"/>
<keyword evidence="1" id="KW-0472">Membrane</keyword>
<sequence length="77" mass="9019">MLFKRLNYFLRLLLFSLLIGLHGSSLFRLVKRTWGGHTLPKKLVKMWYRNIRGSVFCSSLVALCMDGMFCSFCYLGY</sequence>
<accession>S0EUK0</accession>
<evidence type="ECO:0000313" key="3">
    <source>
        <dbReference type="Proteomes" id="UP000014227"/>
    </source>
</evidence>
<keyword evidence="1" id="KW-1133">Transmembrane helix</keyword>
<dbReference type="Proteomes" id="UP000014227">
    <property type="component" value="Chromosome I"/>
</dbReference>
<reference evidence="3" key="1">
    <citation type="submission" date="2013-03" db="EMBL/GenBank/DDBJ databases">
        <title>Genome sequence of Chthonomonas calidirosea, the first sequenced genome from the Armatimonadetes phylum (formally candidate division OP10).</title>
        <authorList>
            <person name="Lee K.C.Y."/>
            <person name="Morgan X.C."/>
            <person name="Dunfield P.F."/>
            <person name="Tamas I."/>
            <person name="Houghton K.M."/>
            <person name="Vyssotski M."/>
            <person name="Ryan J.L.J."/>
            <person name="Lagutin K."/>
            <person name="McDonald I.R."/>
            <person name="Stott M.B."/>
        </authorList>
    </citation>
    <scope>NUCLEOTIDE SEQUENCE [LARGE SCALE GENOMIC DNA]</scope>
    <source>
        <strain evidence="3">DSM 23976 / ICMP 18418 / T49</strain>
    </source>
</reference>
<dbReference type="InParanoid" id="S0EUK0"/>